<dbReference type="GO" id="GO:0017056">
    <property type="term" value="F:structural constituent of nuclear pore"/>
    <property type="evidence" value="ECO:0007669"/>
    <property type="project" value="InterPro"/>
</dbReference>
<keyword evidence="4" id="KW-0509">mRNA transport</keyword>
<evidence type="ECO:0000313" key="6">
    <source>
        <dbReference type="Proteomes" id="UP000053780"/>
    </source>
</evidence>
<dbReference type="Proteomes" id="UP000053780">
    <property type="component" value="Unassembled WGS sequence"/>
</dbReference>
<keyword evidence="4" id="KW-0653">Protein transport</keyword>
<evidence type="ECO:0000256" key="2">
    <source>
        <dbReference type="ARBA" id="ARBA00010186"/>
    </source>
</evidence>
<accession>T0L898</accession>
<evidence type="ECO:0000256" key="1">
    <source>
        <dbReference type="ARBA" id="ARBA00004259"/>
    </source>
</evidence>
<organism evidence="5 6">
    <name type="scientific">Vairimorpha apis BRL 01</name>
    <dbReference type="NCBI Taxonomy" id="1037528"/>
    <lineage>
        <taxon>Eukaryota</taxon>
        <taxon>Fungi</taxon>
        <taxon>Fungi incertae sedis</taxon>
        <taxon>Microsporidia</taxon>
        <taxon>Nosematidae</taxon>
        <taxon>Vairimorpha</taxon>
    </lineage>
</organism>
<evidence type="ECO:0000256" key="4">
    <source>
        <dbReference type="RuleBase" id="RU364035"/>
    </source>
</evidence>
<keyword evidence="3 4" id="KW-0539">Nucleus</keyword>
<dbReference type="GO" id="GO:0005643">
    <property type="term" value="C:nuclear pore"/>
    <property type="evidence" value="ECO:0007669"/>
    <property type="project" value="UniProtKB-SubCell"/>
</dbReference>
<keyword evidence="4" id="KW-0813">Transport</keyword>
<dbReference type="HOGENOM" id="CLU_1741082_0_0_1"/>
<evidence type="ECO:0000313" key="5">
    <source>
        <dbReference type="EMBL" id="EQB60713.1"/>
    </source>
</evidence>
<keyword evidence="4" id="KW-0472">Membrane</keyword>
<comment type="subcellular location">
    <subcellularLocation>
        <location evidence="1">Nucleus envelope</location>
    </subcellularLocation>
    <subcellularLocation>
        <location evidence="4">Nucleus</location>
        <location evidence="4">Nuclear pore complex</location>
    </subcellularLocation>
</comment>
<dbReference type="OrthoDB" id="203824at2759"/>
<dbReference type="AlphaFoldDB" id="T0L898"/>
<protein>
    <recommendedName>
        <fullName evidence="4">Nuclear pore protein</fullName>
    </recommendedName>
</protein>
<keyword evidence="6" id="KW-1185">Reference proteome</keyword>
<dbReference type="InterPro" id="IPR007231">
    <property type="entry name" value="Nucleoporin_int_Nup93/Nic96"/>
</dbReference>
<dbReference type="Pfam" id="PF04097">
    <property type="entry name" value="Nic96"/>
    <property type="match status" value="1"/>
</dbReference>
<dbReference type="GO" id="GO:0015031">
    <property type="term" value="P:protein transport"/>
    <property type="evidence" value="ECO:0007669"/>
    <property type="project" value="UniProtKB-KW"/>
</dbReference>
<dbReference type="EMBL" id="KE647249">
    <property type="protein sequence ID" value="EQB60713.1"/>
    <property type="molecule type" value="Genomic_DNA"/>
</dbReference>
<proteinExistence type="inferred from homology"/>
<comment type="similarity">
    <text evidence="2 4">Belongs to the nucleoporin interacting component (NIC) family.</text>
</comment>
<dbReference type="GO" id="GO:0051028">
    <property type="term" value="P:mRNA transport"/>
    <property type="evidence" value="ECO:0007669"/>
    <property type="project" value="UniProtKB-KW"/>
</dbReference>
<evidence type="ECO:0000256" key="3">
    <source>
        <dbReference type="ARBA" id="ARBA00023242"/>
    </source>
</evidence>
<dbReference type="VEuPathDB" id="MicrosporidiaDB:NAPIS_ORF01727"/>
<keyword evidence="4" id="KW-0906">Nuclear pore complex</keyword>
<keyword evidence="4" id="KW-0811">Translocation</keyword>
<name>T0L898_9MICR</name>
<sequence>MFLGAEYFKYIERFLNENFSQIDSKIEIKDKISKFVKLKYSQEEYKLEIYEGRYVFAELYICLRCGHIDILLNLLEEFGDFLDIIEPCFRKNFKSWIISKTTSPLINISSVREDRFRKILFSLMQEKKLNTRFINFKHCGRFFMESSDKI</sequence>
<gene>
    <name evidence="5" type="ORF">NAPIS_ORF01727</name>
</gene>
<reference evidence="5 6" key="1">
    <citation type="journal article" date="2013" name="BMC Genomics">
        <title>Genome sequencing and comparative genomics of honey bee microsporidia, Nosema apis reveal novel insights into host-parasite interactions.</title>
        <authorList>
            <person name="Chen Yp."/>
            <person name="Pettis J.S."/>
            <person name="Zhao Y."/>
            <person name="Liu X."/>
            <person name="Tallon L.J."/>
            <person name="Sadzewicz L.D."/>
            <person name="Li R."/>
            <person name="Zheng H."/>
            <person name="Huang S."/>
            <person name="Zhang X."/>
            <person name="Hamilton M.C."/>
            <person name="Pernal S.F."/>
            <person name="Melathopoulos A.P."/>
            <person name="Yan X."/>
            <person name="Evans J.D."/>
        </authorList>
    </citation>
    <scope>NUCLEOTIDE SEQUENCE [LARGE SCALE GENOMIC DNA]</scope>
    <source>
        <strain evidence="5 6">BRL 01</strain>
    </source>
</reference>